<accession>A0AAN6TFF9</accession>
<name>A0AAN6TFF9_9PEZI</name>
<proteinExistence type="predicted"/>
<organism evidence="1 2">
    <name type="scientific">Canariomyces notabilis</name>
    <dbReference type="NCBI Taxonomy" id="2074819"/>
    <lineage>
        <taxon>Eukaryota</taxon>
        <taxon>Fungi</taxon>
        <taxon>Dikarya</taxon>
        <taxon>Ascomycota</taxon>
        <taxon>Pezizomycotina</taxon>
        <taxon>Sordariomycetes</taxon>
        <taxon>Sordariomycetidae</taxon>
        <taxon>Sordariales</taxon>
        <taxon>Chaetomiaceae</taxon>
        <taxon>Canariomyces</taxon>
    </lineage>
</organism>
<dbReference type="RefSeq" id="XP_064670776.1">
    <property type="nucleotide sequence ID" value="XM_064815060.1"/>
</dbReference>
<dbReference type="EMBL" id="MU853340">
    <property type="protein sequence ID" value="KAK4113206.1"/>
    <property type="molecule type" value="Genomic_DNA"/>
</dbReference>
<keyword evidence="2" id="KW-1185">Reference proteome</keyword>
<comment type="caution">
    <text evidence="1">The sequence shown here is derived from an EMBL/GenBank/DDBJ whole genome shotgun (WGS) entry which is preliminary data.</text>
</comment>
<evidence type="ECO:0000313" key="2">
    <source>
        <dbReference type="Proteomes" id="UP001302812"/>
    </source>
</evidence>
<reference evidence="1" key="2">
    <citation type="submission" date="2023-05" db="EMBL/GenBank/DDBJ databases">
        <authorList>
            <consortium name="Lawrence Berkeley National Laboratory"/>
            <person name="Steindorff A."/>
            <person name="Hensen N."/>
            <person name="Bonometti L."/>
            <person name="Westerberg I."/>
            <person name="Brannstrom I.O."/>
            <person name="Guillou S."/>
            <person name="Cros-Aarteil S."/>
            <person name="Calhoun S."/>
            <person name="Haridas S."/>
            <person name="Kuo A."/>
            <person name="Mondo S."/>
            <person name="Pangilinan J."/>
            <person name="Riley R."/>
            <person name="Labutti K."/>
            <person name="Andreopoulos B."/>
            <person name="Lipzen A."/>
            <person name="Chen C."/>
            <person name="Yanf M."/>
            <person name="Daum C."/>
            <person name="Ng V."/>
            <person name="Clum A."/>
            <person name="Ohm R."/>
            <person name="Martin F."/>
            <person name="Silar P."/>
            <person name="Natvig D."/>
            <person name="Lalanne C."/>
            <person name="Gautier V."/>
            <person name="Ament-Velasquez S.L."/>
            <person name="Kruys A."/>
            <person name="Hutchinson M.I."/>
            <person name="Powell A.J."/>
            <person name="Barry K."/>
            <person name="Miller A.N."/>
            <person name="Grigoriev I.V."/>
            <person name="Debuchy R."/>
            <person name="Gladieux P."/>
            <person name="Thoren M.H."/>
            <person name="Johannesson H."/>
        </authorList>
    </citation>
    <scope>NUCLEOTIDE SEQUENCE</scope>
    <source>
        <strain evidence="1">CBS 508.74</strain>
    </source>
</reference>
<dbReference type="GeneID" id="89939185"/>
<evidence type="ECO:0000313" key="1">
    <source>
        <dbReference type="EMBL" id="KAK4113206.1"/>
    </source>
</evidence>
<dbReference type="AlphaFoldDB" id="A0AAN6TFF9"/>
<reference evidence="1" key="1">
    <citation type="journal article" date="2023" name="Mol. Phylogenet. Evol.">
        <title>Genome-scale phylogeny and comparative genomics of the fungal order Sordariales.</title>
        <authorList>
            <person name="Hensen N."/>
            <person name="Bonometti L."/>
            <person name="Westerberg I."/>
            <person name="Brannstrom I.O."/>
            <person name="Guillou S."/>
            <person name="Cros-Aarteil S."/>
            <person name="Calhoun S."/>
            <person name="Haridas S."/>
            <person name="Kuo A."/>
            <person name="Mondo S."/>
            <person name="Pangilinan J."/>
            <person name="Riley R."/>
            <person name="LaButti K."/>
            <person name="Andreopoulos B."/>
            <person name="Lipzen A."/>
            <person name="Chen C."/>
            <person name="Yan M."/>
            <person name="Daum C."/>
            <person name="Ng V."/>
            <person name="Clum A."/>
            <person name="Steindorff A."/>
            <person name="Ohm R.A."/>
            <person name="Martin F."/>
            <person name="Silar P."/>
            <person name="Natvig D.O."/>
            <person name="Lalanne C."/>
            <person name="Gautier V."/>
            <person name="Ament-Velasquez S.L."/>
            <person name="Kruys A."/>
            <person name="Hutchinson M.I."/>
            <person name="Powell A.J."/>
            <person name="Barry K."/>
            <person name="Miller A.N."/>
            <person name="Grigoriev I.V."/>
            <person name="Debuchy R."/>
            <person name="Gladieux P."/>
            <person name="Hiltunen Thoren M."/>
            <person name="Johannesson H."/>
        </authorList>
    </citation>
    <scope>NUCLEOTIDE SEQUENCE</scope>
    <source>
        <strain evidence="1">CBS 508.74</strain>
    </source>
</reference>
<dbReference type="Proteomes" id="UP001302812">
    <property type="component" value="Unassembled WGS sequence"/>
</dbReference>
<sequence length="96" mass="10506">MPRAAGLGAACRCGLATVRLCGGGAFRESRERGAQKDWPVHRPYLIWVPWARGGLWAACAHPTKILTVGTQLEYSEFAARMRLRKVLRGPATGTSR</sequence>
<protein>
    <submittedName>
        <fullName evidence="1">Uncharacterized protein</fullName>
    </submittedName>
</protein>
<gene>
    <name evidence="1" type="ORF">N656DRAFT_778733</name>
</gene>